<dbReference type="EMBL" id="BOMN01000023">
    <property type="protein sequence ID" value="GIE18949.1"/>
    <property type="molecule type" value="Genomic_DNA"/>
</dbReference>
<dbReference type="InterPro" id="IPR000731">
    <property type="entry name" value="SSD"/>
</dbReference>
<feature type="transmembrane region" description="Helical" evidence="7">
    <location>
        <begin position="182"/>
        <end position="199"/>
    </location>
</feature>
<evidence type="ECO:0000256" key="4">
    <source>
        <dbReference type="ARBA" id="ARBA00022692"/>
    </source>
</evidence>
<comment type="caution">
    <text evidence="9">The sequence shown here is derived from an EMBL/GenBank/DDBJ whole genome shotgun (WGS) entry which is preliminary data.</text>
</comment>
<dbReference type="InterPro" id="IPR050545">
    <property type="entry name" value="Mycobact_MmpL"/>
</dbReference>
<reference evidence="9 10" key="1">
    <citation type="submission" date="2021-01" db="EMBL/GenBank/DDBJ databases">
        <title>Whole genome shotgun sequence of Actinoplanes humidus NBRC 14915.</title>
        <authorList>
            <person name="Komaki H."/>
            <person name="Tamura T."/>
        </authorList>
    </citation>
    <scope>NUCLEOTIDE SEQUENCE [LARGE SCALE GENOMIC DNA]</scope>
    <source>
        <strain evidence="9 10">NBRC 14915</strain>
    </source>
</reference>
<dbReference type="InterPro" id="IPR004869">
    <property type="entry name" value="MMPL_dom"/>
</dbReference>
<dbReference type="Pfam" id="PF03176">
    <property type="entry name" value="MMPL"/>
    <property type="match status" value="2"/>
</dbReference>
<accession>A0ABQ3ZK45</accession>
<dbReference type="PANTHER" id="PTHR33406:SF11">
    <property type="entry name" value="MEMBRANE PROTEIN SCO6666-RELATED"/>
    <property type="match status" value="1"/>
</dbReference>
<dbReference type="SUPFAM" id="SSF82866">
    <property type="entry name" value="Multidrug efflux transporter AcrB transmembrane domain"/>
    <property type="match status" value="2"/>
</dbReference>
<protein>
    <submittedName>
        <fullName evidence="9">Membrane protein</fullName>
    </submittedName>
</protein>
<keyword evidence="5 7" id="KW-1133">Transmembrane helix</keyword>
<feature type="transmembrane region" description="Helical" evidence="7">
    <location>
        <begin position="206"/>
        <end position="227"/>
    </location>
</feature>
<sequence>MATFLHRLGLGAFRHRVWVTTVWFVVLIAAGVGAATLSGSTVNTFSIPGQESTTALNLIEQRFGDGANGATAQVVMAAPAGTKVTDPANAAKVATLVAGLGKLPGVASASNPLDPKAPAVSADQSAAYSTVTYPVVATEITDTDRAALLDAVAAANTAGLTVEVTGEASQANAADIGGPAELIGVVVALLVLALTYGSLVTAGMNLLTAVVGVGIGALGITTLTGFIDLQSTTPILAIMLGLAVGIDYALFIVTRHRQELLRGRTPQDAAALAVGTAGSAVVTAGLTVVIALAGLSVAGVPFLTEMGIAAASTIVVAVLIAITLVPAMLGFIGLRALPRKLRAPGAAAAAAANGEGEGRAVYRHWSATVTRFRVLSLLAAVAVLAVISIPFFSMRTSLIQPPAADSTQAKAQALIAEHFGPGFTGPLLVLVDGDNAAARAATIAGSVKNLPDVAVVAPPTPNPAGTAALVTVIPASEPDSTTTVDLVHAMRDSFDGQDGVYVTGQTAVSVDVSQKLQAALPRYLILVVGLALILLILVFRSILVPVVGVLGFLLTIGSALGATTAVFQWGWAQQIVNAETTGPLLSLSPIIVIGILFGLAMDYQVFLVSRMHEAHAHGASPRDAVTTGFRQAAPVVVAAATIMFAVFAGFVPEGNDTIKPIAFALAIGILFDAIIVRMIAVPAALSLLGRAGWWLPAWLTWLPVLDVEGAALEREVPATPALENA</sequence>
<feature type="domain" description="SSD" evidence="8">
    <location>
        <begin position="182"/>
        <end position="331"/>
    </location>
</feature>
<feature type="transmembrane region" description="Helical" evidence="7">
    <location>
        <begin position="583"/>
        <end position="601"/>
    </location>
</feature>
<evidence type="ECO:0000313" key="9">
    <source>
        <dbReference type="EMBL" id="GIE18949.1"/>
    </source>
</evidence>
<evidence type="ECO:0000256" key="5">
    <source>
        <dbReference type="ARBA" id="ARBA00022989"/>
    </source>
</evidence>
<feature type="transmembrane region" description="Helical" evidence="7">
    <location>
        <begin position="307"/>
        <end position="332"/>
    </location>
</feature>
<gene>
    <name evidence="9" type="ORF">Ahu01nite_020510</name>
</gene>
<feature type="transmembrane region" description="Helical" evidence="7">
    <location>
        <begin position="372"/>
        <end position="392"/>
    </location>
</feature>
<comment type="similarity">
    <text evidence="2">Belongs to the resistance-nodulation-cell division (RND) (TC 2.A.6) family. MmpL subfamily.</text>
</comment>
<feature type="transmembrane region" description="Helical" evidence="7">
    <location>
        <begin position="546"/>
        <end position="571"/>
    </location>
</feature>
<name>A0ABQ3ZK45_9ACTN</name>
<organism evidence="9 10">
    <name type="scientific">Winogradskya humida</name>
    <dbReference type="NCBI Taxonomy" id="113566"/>
    <lineage>
        <taxon>Bacteria</taxon>
        <taxon>Bacillati</taxon>
        <taxon>Actinomycetota</taxon>
        <taxon>Actinomycetes</taxon>
        <taxon>Micromonosporales</taxon>
        <taxon>Micromonosporaceae</taxon>
        <taxon>Winogradskya</taxon>
    </lineage>
</organism>
<evidence type="ECO:0000256" key="1">
    <source>
        <dbReference type="ARBA" id="ARBA00004651"/>
    </source>
</evidence>
<keyword evidence="6 7" id="KW-0472">Membrane</keyword>
<keyword evidence="10" id="KW-1185">Reference proteome</keyword>
<dbReference type="RefSeq" id="WP_203836186.1">
    <property type="nucleotide sequence ID" value="NZ_BAAATV010000043.1"/>
</dbReference>
<evidence type="ECO:0000256" key="7">
    <source>
        <dbReference type="SAM" id="Phobius"/>
    </source>
</evidence>
<keyword evidence="4 7" id="KW-0812">Transmembrane</keyword>
<evidence type="ECO:0000256" key="6">
    <source>
        <dbReference type="ARBA" id="ARBA00023136"/>
    </source>
</evidence>
<keyword evidence="3" id="KW-1003">Cell membrane</keyword>
<dbReference type="Gene3D" id="1.20.1640.10">
    <property type="entry name" value="Multidrug efflux transporter AcrB transmembrane domain"/>
    <property type="match status" value="2"/>
</dbReference>
<dbReference type="PANTHER" id="PTHR33406">
    <property type="entry name" value="MEMBRANE PROTEIN MJ1562-RELATED"/>
    <property type="match status" value="1"/>
</dbReference>
<evidence type="ECO:0000313" key="10">
    <source>
        <dbReference type="Proteomes" id="UP000603200"/>
    </source>
</evidence>
<feature type="transmembrane region" description="Helical" evidence="7">
    <location>
        <begin position="632"/>
        <end position="651"/>
    </location>
</feature>
<comment type="subcellular location">
    <subcellularLocation>
        <location evidence="1">Cell membrane</location>
        <topology evidence="1">Multi-pass membrane protein</topology>
    </subcellularLocation>
</comment>
<feature type="transmembrane region" description="Helical" evidence="7">
    <location>
        <begin position="272"/>
        <end position="295"/>
    </location>
</feature>
<evidence type="ECO:0000256" key="3">
    <source>
        <dbReference type="ARBA" id="ARBA00022475"/>
    </source>
</evidence>
<dbReference type="Proteomes" id="UP000603200">
    <property type="component" value="Unassembled WGS sequence"/>
</dbReference>
<evidence type="ECO:0000259" key="8">
    <source>
        <dbReference type="PROSITE" id="PS50156"/>
    </source>
</evidence>
<feature type="transmembrane region" description="Helical" evidence="7">
    <location>
        <begin position="520"/>
        <end position="539"/>
    </location>
</feature>
<feature type="transmembrane region" description="Helical" evidence="7">
    <location>
        <begin position="233"/>
        <end position="251"/>
    </location>
</feature>
<proteinExistence type="inferred from homology"/>
<evidence type="ECO:0000256" key="2">
    <source>
        <dbReference type="ARBA" id="ARBA00010157"/>
    </source>
</evidence>
<feature type="transmembrane region" description="Helical" evidence="7">
    <location>
        <begin position="663"/>
        <end position="688"/>
    </location>
</feature>
<dbReference type="PROSITE" id="PS50156">
    <property type="entry name" value="SSD"/>
    <property type="match status" value="1"/>
</dbReference>